<dbReference type="InterPro" id="IPR050705">
    <property type="entry name" value="Cytochrome_P450_3A"/>
</dbReference>
<evidence type="ECO:0000256" key="7">
    <source>
        <dbReference type="SAM" id="Phobius"/>
    </source>
</evidence>
<evidence type="ECO:0000256" key="5">
    <source>
        <dbReference type="ARBA" id="ARBA00023004"/>
    </source>
</evidence>
<feature type="transmembrane region" description="Helical" evidence="7">
    <location>
        <begin position="6"/>
        <end position="31"/>
    </location>
</feature>
<proteinExistence type="inferred from homology"/>
<evidence type="ECO:0000256" key="2">
    <source>
        <dbReference type="ARBA" id="ARBA00022617"/>
    </source>
</evidence>
<evidence type="ECO:0000256" key="6">
    <source>
        <dbReference type="ARBA" id="ARBA00023033"/>
    </source>
</evidence>
<dbReference type="GeneTree" id="ENSGT01030000235934"/>
<evidence type="ECO:0000256" key="3">
    <source>
        <dbReference type="ARBA" id="ARBA00022723"/>
    </source>
</evidence>
<keyword evidence="4" id="KW-0560">Oxidoreductase</keyword>
<name>A0A3Q2DEU3_CYPVA</name>
<keyword evidence="3" id="KW-0479">Metal-binding</keyword>
<keyword evidence="6" id="KW-0503">Monooxygenase</keyword>
<keyword evidence="7" id="KW-1133">Transmembrane helix</keyword>
<protein>
    <submittedName>
        <fullName evidence="8">Uncharacterized protein</fullName>
    </submittedName>
</protein>
<reference evidence="8" key="1">
    <citation type="submission" date="2025-08" db="UniProtKB">
        <authorList>
            <consortium name="Ensembl"/>
        </authorList>
    </citation>
    <scope>IDENTIFICATION</scope>
</reference>
<dbReference type="Proteomes" id="UP000265020">
    <property type="component" value="Unassembled WGS sequence"/>
</dbReference>
<keyword evidence="7" id="KW-0472">Membrane</keyword>
<dbReference type="PANTHER" id="PTHR24302">
    <property type="entry name" value="CYTOCHROME P450 FAMILY 3"/>
    <property type="match status" value="1"/>
</dbReference>
<comment type="similarity">
    <text evidence="1">Belongs to the cytochrome P450 family.</text>
</comment>
<dbReference type="GO" id="GO:0008395">
    <property type="term" value="F:steroid hydroxylase activity"/>
    <property type="evidence" value="ECO:0007669"/>
    <property type="project" value="TreeGrafter"/>
</dbReference>
<dbReference type="STRING" id="28743.ENSCVAP00000017711"/>
<evidence type="ECO:0000313" key="8">
    <source>
        <dbReference type="Ensembl" id="ENSCVAP00000017711.1"/>
    </source>
</evidence>
<dbReference type="AlphaFoldDB" id="A0A3Q2DEU3"/>
<dbReference type="GO" id="GO:0046872">
    <property type="term" value="F:metal ion binding"/>
    <property type="evidence" value="ECO:0007669"/>
    <property type="project" value="UniProtKB-KW"/>
</dbReference>
<keyword evidence="9" id="KW-1185">Reference proteome</keyword>
<sequence>MSCNLFIYSLLFNIYWFCFFLLVLSLCRYAYWPYGAFKRLGISGPKPIPFFGTMLHYRRQNVIKDKKYNRQYKKSIYRTKRE</sequence>
<reference evidence="8" key="2">
    <citation type="submission" date="2025-09" db="UniProtKB">
        <authorList>
            <consortium name="Ensembl"/>
        </authorList>
    </citation>
    <scope>IDENTIFICATION</scope>
</reference>
<dbReference type="Ensembl" id="ENSCVAT00000026462.1">
    <property type="protein sequence ID" value="ENSCVAP00000017711.1"/>
    <property type="gene ID" value="ENSCVAG00000020845.1"/>
</dbReference>
<evidence type="ECO:0000256" key="1">
    <source>
        <dbReference type="ARBA" id="ARBA00010617"/>
    </source>
</evidence>
<keyword evidence="7" id="KW-0812">Transmembrane</keyword>
<evidence type="ECO:0000313" key="9">
    <source>
        <dbReference type="Proteomes" id="UP000265020"/>
    </source>
</evidence>
<organism evidence="8 9">
    <name type="scientific">Cyprinodon variegatus</name>
    <name type="common">Sheepshead minnow</name>
    <dbReference type="NCBI Taxonomy" id="28743"/>
    <lineage>
        <taxon>Eukaryota</taxon>
        <taxon>Metazoa</taxon>
        <taxon>Chordata</taxon>
        <taxon>Craniata</taxon>
        <taxon>Vertebrata</taxon>
        <taxon>Euteleostomi</taxon>
        <taxon>Actinopterygii</taxon>
        <taxon>Neopterygii</taxon>
        <taxon>Teleostei</taxon>
        <taxon>Neoteleostei</taxon>
        <taxon>Acanthomorphata</taxon>
        <taxon>Ovalentaria</taxon>
        <taxon>Atherinomorphae</taxon>
        <taxon>Cyprinodontiformes</taxon>
        <taxon>Cyprinodontidae</taxon>
        <taxon>Cyprinodon</taxon>
    </lineage>
</organism>
<keyword evidence="2" id="KW-0349">Heme</keyword>
<dbReference type="PANTHER" id="PTHR24302:SF32">
    <property type="entry name" value="CYTOCHROME P450, FAMILY 3, SUBFAMILY A, POLYPEPTIDE 65"/>
    <property type="match status" value="1"/>
</dbReference>
<accession>A0A3Q2DEU3</accession>
<keyword evidence="5" id="KW-0408">Iron</keyword>
<evidence type="ECO:0000256" key="4">
    <source>
        <dbReference type="ARBA" id="ARBA00023002"/>
    </source>
</evidence>